<evidence type="ECO:0000256" key="2">
    <source>
        <dbReference type="SAM" id="Phobius"/>
    </source>
</evidence>
<dbReference type="EnsemblPlants" id="Pp3c5_6130V3.4">
    <property type="protein sequence ID" value="Pp3c5_6130V3.4"/>
    <property type="gene ID" value="Pp3c5_6130"/>
</dbReference>
<dbReference type="FunCoup" id="A0A2K1KIN5">
    <property type="interactions" value="1160"/>
</dbReference>
<dbReference type="OrthoDB" id="1914651at2759"/>
<accession>A0A2K1KIN5</accession>
<feature type="transmembrane region" description="Helical" evidence="2">
    <location>
        <begin position="156"/>
        <end position="176"/>
    </location>
</feature>
<evidence type="ECO:0000256" key="1">
    <source>
        <dbReference type="SAM" id="MobiDB-lite"/>
    </source>
</evidence>
<keyword evidence="2" id="KW-1133">Transmembrane helix</keyword>
<keyword evidence="5" id="KW-1185">Reference proteome</keyword>
<evidence type="ECO:0000313" key="5">
    <source>
        <dbReference type="Proteomes" id="UP000006727"/>
    </source>
</evidence>
<reference evidence="3 5" key="2">
    <citation type="journal article" date="2018" name="Plant J.">
        <title>The Physcomitrella patens chromosome-scale assembly reveals moss genome structure and evolution.</title>
        <authorList>
            <person name="Lang D."/>
            <person name="Ullrich K.K."/>
            <person name="Murat F."/>
            <person name="Fuchs J."/>
            <person name="Jenkins J."/>
            <person name="Haas F.B."/>
            <person name="Piednoel M."/>
            <person name="Gundlach H."/>
            <person name="Van Bel M."/>
            <person name="Meyberg R."/>
            <person name="Vives C."/>
            <person name="Morata J."/>
            <person name="Symeonidi A."/>
            <person name="Hiss M."/>
            <person name="Muchero W."/>
            <person name="Kamisugi Y."/>
            <person name="Saleh O."/>
            <person name="Blanc G."/>
            <person name="Decker E.L."/>
            <person name="van Gessel N."/>
            <person name="Grimwood J."/>
            <person name="Hayes R.D."/>
            <person name="Graham S.W."/>
            <person name="Gunter L.E."/>
            <person name="McDaniel S.F."/>
            <person name="Hoernstein S.N.W."/>
            <person name="Larsson A."/>
            <person name="Li F.W."/>
            <person name="Perroud P.F."/>
            <person name="Phillips J."/>
            <person name="Ranjan P."/>
            <person name="Rokshar D.S."/>
            <person name="Rothfels C.J."/>
            <person name="Schneider L."/>
            <person name="Shu S."/>
            <person name="Stevenson D.W."/>
            <person name="Thummler F."/>
            <person name="Tillich M."/>
            <person name="Villarreal Aguilar J.C."/>
            <person name="Widiez T."/>
            <person name="Wong G.K."/>
            <person name="Wymore A."/>
            <person name="Zhang Y."/>
            <person name="Zimmer A.D."/>
            <person name="Quatrano R.S."/>
            <person name="Mayer K.F.X."/>
            <person name="Goodstein D."/>
            <person name="Casacuberta J.M."/>
            <person name="Vandepoele K."/>
            <person name="Reski R."/>
            <person name="Cuming A.C."/>
            <person name="Tuskan G.A."/>
            <person name="Maumus F."/>
            <person name="Salse J."/>
            <person name="Schmutz J."/>
            <person name="Rensing S.A."/>
        </authorList>
    </citation>
    <scope>NUCLEOTIDE SEQUENCE [LARGE SCALE GENOMIC DNA]</scope>
    <source>
        <strain evidence="4 5">cv. Gransden 2004</strain>
    </source>
</reference>
<dbReference type="Gramene" id="Pp3c5_6130V3.1">
    <property type="protein sequence ID" value="Pp3c5_6130V3.1"/>
    <property type="gene ID" value="Pp3c5_6130"/>
</dbReference>
<organism evidence="3">
    <name type="scientific">Physcomitrium patens</name>
    <name type="common">Spreading-leaved earth moss</name>
    <name type="synonym">Physcomitrella patens</name>
    <dbReference type="NCBI Taxonomy" id="3218"/>
    <lineage>
        <taxon>Eukaryota</taxon>
        <taxon>Viridiplantae</taxon>
        <taxon>Streptophyta</taxon>
        <taxon>Embryophyta</taxon>
        <taxon>Bryophyta</taxon>
        <taxon>Bryophytina</taxon>
        <taxon>Bryopsida</taxon>
        <taxon>Funariidae</taxon>
        <taxon>Funariales</taxon>
        <taxon>Funariaceae</taxon>
        <taxon>Physcomitrium</taxon>
    </lineage>
</organism>
<dbReference type="AlphaFoldDB" id="A0A2K1KIN5"/>
<dbReference type="EMBL" id="ABEU02000005">
    <property type="protein sequence ID" value="PNR53637.1"/>
    <property type="molecule type" value="Genomic_DNA"/>
</dbReference>
<dbReference type="PaxDb" id="3218-PP1S41_62V6.1"/>
<reference evidence="3 5" key="1">
    <citation type="journal article" date="2008" name="Science">
        <title>The Physcomitrella genome reveals evolutionary insights into the conquest of land by plants.</title>
        <authorList>
            <person name="Rensing S."/>
            <person name="Lang D."/>
            <person name="Zimmer A."/>
            <person name="Terry A."/>
            <person name="Salamov A."/>
            <person name="Shapiro H."/>
            <person name="Nishiyama T."/>
            <person name="Perroud P.-F."/>
            <person name="Lindquist E."/>
            <person name="Kamisugi Y."/>
            <person name="Tanahashi T."/>
            <person name="Sakakibara K."/>
            <person name="Fujita T."/>
            <person name="Oishi K."/>
            <person name="Shin-I T."/>
            <person name="Kuroki Y."/>
            <person name="Toyoda A."/>
            <person name="Suzuki Y."/>
            <person name="Hashimoto A."/>
            <person name="Yamaguchi K."/>
            <person name="Sugano A."/>
            <person name="Kohara Y."/>
            <person name="Fujiyama A."/>
            <person name="Anterola A."/>
            <person name="Aoki S."/>
            <person name="Ashton N."/>
            <person name="Barbazuk W.B."/>
            <person name="Barker E."/>
            <person name="Bennetzen J."/>
            <person name="Bezanilla M."/>
            <person name="Blankenship R."/>
            <person name="Cho S.H."/>
            <person name="Dutcher S."/>
            <person name="Estelle M."/>
            <person name="Fawcett J.A."/>
            <person name="Gundlach H."/>
            <person name="Hanada K."/>
            <person name="Heyl A."/>
            <person name="Hicks K.A."/>
            <person name="Hugh J."/>
            <person name="Lohr M."/>
            <person name="Mayer K."/>
            <person name="Melkozernov A."/>
            <person name="Murata T."/>
            <person name="Nelson D."/>
            <person name="Pils B."/>
            <person name="Prigge M."/>
            <person name="Reiss B."/>
            <person name="Renner T."/>
            <person name="Rombauts S."/>
            <person name="Rushton P."/>
            <person name="Sanderfoot A."/>
            <person name="Schween G."/>
            <person name="Shiu S.-H."/>
            <person name="Stueber K."/>
            <person name="Theodoulou F.L."/>
            <person name="Tu H."/>
            <person name="Van de Peer Y."/>
            <person name="Verrier P.J."/>
            <person name="Waters E."/>
            <person name="Wood A."/>
            <person name="Yang L."/>
            <person name="Cove D."/>
            <person name="Cuming A."/>
            <person name="Hasebe M."/>
            <person name="Lucas S."/>
            <person name="Mishler D.B."/>
            <person name="Reski R."/>
            <person name="Grigoriev I."/>
            <person name="Quatrano R.S."/>
            <person name="Boore J.L."/>
        </authorList>
    </citation>
    <scope>NUCLEOTIDE SEQUENCE [LARGE SCALE GENOMIC DNA]</scope>
    <source>
        <strain evidence="4 5">cv. Gransden 2004</strain>
    </source>
</reference>
<name>A0A2K1KIN5_PHYPA</name>
<dbReference type="PANTHER" id="PTHR36043">
    <property type="entry name" value="2,3-BISPHOSPHOGLYCERATE-INDEPENDENT PHOSPHOGLYCERATE MUTASE"/>
    <property type="match status" value="1"/>
</dbReference>
<evidence type="ECO:0000313" key="4">
    <source>
        <dbReference type="EnsemblPlants" id="Pp3c5_6130V3.1"/>
    </source>
</evidence>
<gene>
    <name evidence="4" type="primary">LOC112282844</name>
    <name evidence="3" type="ORF">PHYPA_007312</name>
</gene>
<feature type="compositionally biased region" description="Basic and acidic residues" evidence="1">
    <location>
        <begin position="79"/>
        <end position="95"/>
    </location>
</feature>
<evidence type="ECO:0000313" key="3">
    <source>
        <dbReference type="EMBL" id="PNR53637.1"/>
    </source>
</evidence>
<proteinExistence type="predicted"/>
<protein>
    <submittedName>
        <fullName evidence="3 4">Uncharacterized protein</fullName>
    </submittedName>
</protein>
<reference evidence="4" key="3">
    <citation type="submission" date="2020-12" db="UniProtKB">
        <authorList>
            <consortium name="EnsemblPlants"/>
        </authorList>
    </citation>
    <scope>IDENTIFICATION</scope>
</reference>
<keyword evidence="2" id="KW-0472">Membrane</keyword>
<dbReference type="Proteomes" id="UP000006727">
    <property type="component" value="Chromosome 5"/>
</dbReference>
<dbReference type="PANTHER" id="PTHR36043:SF1">
    <property type="entry name" value="2,3-BISPHOSPHOGLYCERATE-INDEPENDENT PHOSPHOGLYCERATE MUTASE"/>
    <property type="match status" value="1"/>
</dbReference>
<dbReference type="Gramene" id="Pp3c5_6130V3.4">
    <property type="protein sequence ID" value="Pp3c5_6130V3.4"/>
    <property type="gene ID" value="Pp3c5_6130"/>
</dbReference>
<dbReference type="EnsemblPlants" id="Pp3c5_6130V3.1">
    <property type="protein sequence ID" value="Pp3c5_6130V3.1"/>
    <property type="gene ID" value="Pp3c5_6130"/>
</dbReference>
<dbReference type="Gramene" id="Pp3c5_6130V3.3">
    <property type="protein sequence ID" value="Pp3c5_6130V3.3"/>
    <property type="gene ID" value="Pp3c5_6130"/>
</dbReference>
<feature type="region of interest" description="Disordered" evidence="1">
    <location>
        <begin position="62"/>
        <end position="98"/>
    </location>
</feature>
<sequence length="180" mass="19896">MAVAMAMGASVDVSRGTRGAGLCVSSGSPYQARGLGLVVLSFPRALRSYDLNSRCRRQPRRGLAVLRASNNNGPEFDDQDKNEGKKGSVDWDKAWESFPKPKKQNPWTNLLKSLNIDMEQYVNRRPTHSNFPLSEETDPMRKTERKALDAWTDPKFTLAGVGVVVGLFVYMVVIVGPPPS</sequence>
<dbReference type="EnsemblPlants" id="Pp3c5_6130V3.3">
    <property type="protein sequence ID" value="Pp3c5_6130V3.3"/>
    <property type="gene ID" value="Pp3c5_6130"/>
</dbReference>
<keyword evidence="2" id="KW-0812">Transmembrane</keyword>